<reference evidence="4" key="1">
    <citation type="submission" date="2010-08" db="EMBL/GenBank/DDBJ databases">
        <authorList>
            <consortium name="Caenorhabditis japonica Sequencing Consortium"/>
            <person name="Wilson R.K."/>
        </authorList>
    </citation>
    <scope>NUCLEOTIDE SEQUENCE [LARGE SCALE GENOMIC DNA]</scope>
    <source>
        <strain evidence="4">DF5081</strain>
    </source>
</reference>
<feature type="region of interest" description="Disordered" evidence="1">
    <location>
        <begin position="582"/>
        <end position="604"/>
    </location>
</feature>
<feature type="domain" description="RNA-binding protein vts1-like alpha-helical" evidence="2">
    <location>
        <begin position="253"/>
        <end position="295"/>
    </location>
</feature>
<reference evidence="3" key="2">
    <citation type="submission" date="2022-06" db="UniProtKB">
        <authorList>
            <consortium name="EnsemblMetazoa"/>
        </authorList>
    </citation>
    <scope>IDENTIFICATION</scope>
    <source>
        <strain evidence="3">DF5081</strain>
    </source>
</reference>
<feature type="compositionally biased region" description="Basic and acidic residues" evidence="1">
    <location>
        <begin position="160"/>
        <end position="169"/>
    </location>
</feature>
<evidence type="ECO:0000313" key="4">
    <source>
        <dbReference type="Proteomes" id="UP000005237"/>
    </source>
</evidence>
<feature type="compositionally biased region" description="Low complexity" evidence="1">
    <location>
        <begin position="47"/>
        <end position="70"/>
    </location>
</feature>
<feature type="region of interest" description="Disordered" evidence="1">
    <location>
        <begin position="46"/>
        <end position="180"/>
    </location>
</feature>
<dbReference type="Pfam" id="PF25479">
    <property type="entry name" value="Vts1"/>
    <property type="match status" value="1"/>
</dbReference>
<evidence type="ECO:0000259" key="2">
    <source>
        <dbReference type="Pfam" id="PF25479"/>
    </source>
</evidence>
<evidence type="ECO:0000256" key="1">
    <source>
        <dbReference type="SAM" id="MobiDB-lite"/>
    </source>
</evidence>
<sequence>MTNGTASATSSTTNPSIGVIQNQNHVSNGVVNTAAPVNSAIGSEKISTTSNATSSSVTAPTNTSTTSFSSQRLPTYSNQASFNKEGGGGAQKAKKDTGIMGGGQQNQSGGGGYRSGGNKDHRARDKEKQTQQQQQTQQNHYHSSGQCSGSQNQNSRKKEKFQNSRDHSSQSRRGGPIHNNYTKNVEVTEMVKPIGFPQVPTPPVVAEKLVQTDPFENSIEHKEIAKKSTTKKRGEKVEENAGMLKKSHPKHMDTVLAFKEHDEWNKVELMCELLSFLDPVDLRLVGNCIEGSVRCYTNQMRPVEKTSNCSEPTASLPPFVCAPTNASNGGVPHPNSAAAGLQKHNIMSTFTGPMTQPPPGLPPIPSLGGLPVMMYPTTSDAFSSTPSSSSSNKEISSLPNGMVSPPNTTNSGGTTTPTDEEKNKNCQNGSVPTSTTPAASSPEAETPTAAPTQPEPPVPQDPALFLRSVQDLTSYLYILMSVCDSTNRKSAAKIADYMTNVILREKPQILERIPDPLDKIDVLQHIGKIVAAIVHHPAVSVDVKLKYMNMRDDFRAEIENLFQQYYADQRKIIESRLFEPSERGVGLEEEEGEESDDEMEDGDVRSRLTSTTNYYNPHGSSASAPPTFFITRFIGRQISGNDNLFLVEIHWSDGDQTFTQRTREQLRTLQHRLLDEFGQQRSEKTHIPGMSTSISSFDEDSKKLSTSCSTMDTTYPPSSGERIIPRMHRDATAAQMTQYINELSDLPARMMLSSVICEEFNGTRSRTEDVSFSLCLGTY</sequence>
<feature type="compositionally biased region" description="Low complexity" evidence="1">
    <location>
        <begin position="130"/>
        <end position="154"/>
    </location>
</feature>
<protein>
    <recommendedName>
        <fullName evidence="2">RNA-binding protein vts1-like alpha-helical domain-containing protein</fullName>
    </recommendedName>
</protein>
<dbReference type="GO" id="GO:0035091">
    <property type="term" value="F:phosphatidylinositol binding"/>
    <property type="evidence" value="ECO:0007669"/>
    <property type="project" value="InterPro"/>
</dbReference>
<proteinExistence type="predicted"/>
<keyword evidence="4" id="KW-1185">Reference proteome</keyword>
<feature type="compositionally biased region" description="Polar residues" evidence="1">
    <location>
        <begin position="71"/>
        <end position="82"/>
    </location>
</feature>
<dbReference type="EnsemblMetazoa" id="CJA02845b.1">
    <property type="protein sequence ID" value="CJA02845b.1"/>
    <property type="gene ID" value="WBGene00122049"/>
</dbReference>
<dbReference type="AlphaFoldDB" id="A0A8R1DHD3"/>
<feature type="compositionally biased region" description="Low complexity" evidence="1">
    <location>
        <begin position="430"/>
        <end position="452"/>
    </location>
</feature>
<dbReference type="InterPro" id="IPR036871">
    <property type="entry name" value="PX_dom_sf"/>
</dbReference>
<feature type="compositionally biased region" description="Gly residues" evidence="1">
    <location>
        <begin position="99"/>
        <end position="115"/>
    </location>
</feature>
<feature type="region of interest" description="Disordered" evidence="1">
    <location>
        <begin position="681"/>
        <end position="700"/>
    </location>
</feature>
<organism evidence="3 4">
    <name type="scientific">Caenorhabditis japonica</name>
    <dbReference type="NCBI Taxonomy" id="281687"/>
    <lineage>
        <taxon>Eukaryota</taxon>
        <taxon>Metazoa</taxon>
        <taxon>Ecdysozoa</taxon>
        <taxon>Nematoda</taxon>
        <taxon>Chromadorea</taxon>
        <taxon>Rhabditida</taxon>
        <taxon>Rhabditina</taxon>
        <taxon>Rhabditomorpha</taxon>
        <taxon>Rhabditoidea</taxon>
        <taxon>Rhabditidae</taxon>
        <taxon>Peloderinae</taxon>
        <taxon>Caenorhabditis</taxon>
    </lineage>
</organism>
<dbReference type="Gene3D" id="3.30.1520.10">
    <property type="entry name" value="Phox-like domain"/>
    <property type="match status" value="1"/>
</dbReference>
<feature type="compositionally biased region" description="Acidic residues" evidence="1">
    <location>
        <begin position="587"/>
        <end position="601"/>
    </location>
</feature>
<feature type="compositionally biased region" description="Basic and acidic residues" evidence="1">
    <location>
        <begin position="117"/>
        <end position="129"/>
    </location>
</feature>
<dbReference type="Proteomes" id="UP000005237">
    <property type="component" value="Unassembled WGS sequence"/>
</dbReference>
<feature type="region of interest" description="Disordered" evidence="1">
    <location>
        <begin position="378"/>
        <end position="462"/>
    </location>
</feature>
<name>A0A8R1DHD3_CAEJA</name>
<evidence type="ECO:0000313" key="3">
    <source>
        <dbReference type="EnsemblMetazoa" id="CJA02845b.1"/>
    </source>
</evidence>
<accession>A0A8R1DHD3</accession>
<dbReference type="InterPro" id="IPR057327">
    <property type="entry name" value="Vts1_dom"/>
</dbReference>
<feature type="compositionally biased region" description="Low complexity" evidence="1">
    <location>
        <begin position="379"/>
        <end position="417"/>
    </location>
</feature>